<evidence type="ECO:0000313" key="2">
    <source>
        <dbReference type="Proteomes" id="UP001412067"/>
    </source>
</evidence>
<organism evidence="1 2">
    <name type="scientific">Platanthera guangdongensis</name>
    <dbReference type="NCBI Taxonomy" id="2320717"/>
    <lineage>
        <taxon>Eukaryota</taxon>
        <taxon>Viridiplantae</taxon>
        <taxon>Streptophyta</taxon>
        <taxon>Embryophyta</taxon>
        <taxon>Tracheophyta</taxon>
        <taxon>Spermatophyta</taxon>
        <taxon>Magnoliopsida</taxon>
        <taxon>Liliopsida</taxon>
        <taxon>Asparagales</taxon>
        <taxon>Orchidaceae</taxon>
        <taxon>Orchidoideae</taxon>
        <taxon>Orchideae</taxon>
        <taxon>Orchidinae</taxon>
        <taxon>Platanthera</taxon>
    </lineage>
</organism>
<keyword evidence="2" id="KW-1185">Reference proteome</keyword>
<accession>A0ABR2LBJ4</accession>
<proteinExistence type="predicted"/>
<name>A0ABR2LBJ4_9ASPA</name>
<protein>
    <submittedName>
        <fullName evidence="1">Uncharacterized protein</fullName>
    </submittedName>
</protein>
<gene>
    <name evidence="1" type="ORF">KSP40_PGU020258</name>
</gene>
<reference evidence="1 2" key="1">
    <citation type="journal article" date="2022" name="Nat. Plants">
        <title>Genomes of leafy and leafless Platanthera orchids illuminate the evolution of mycoheterotrophy.</title>
        <authorList>
            <person name="Li M.H."/>
            <person name="Liu K.W."/>
            <person name="Li Z."/>
            <person name="Lu H.C."/>
            <person name="Ye Q.L."/>
            <person name="Zhang D."/>
            <person name="Wang J.Y."/>
            <person name="Li Y.F."/>
            <person name="Zhong Z.M."/>
            <person name="Liu X."/>
            <person name="Yu X."/>
            <person name="Liu D.K."/>
            <person name="Tu X.D."/>
            <person name="Liu B."/>
            <person name="Hao Y."/>
            <person name="Liao X.Y."/>
            <person name="Jiang Y.T."/>
            <person name="Sun W.H."/>
            <person name="Chen J."/>
            <person name="Chen Y.Q."/>
            <person name="Ai Y."/>
            <person name="Zhai J.W."/>
            <person name="Wu S.S."/>
            <person name="Zhou Z."/>
            <person name="Hsiao Y.Y."/>
            <person name="Wu W.L."/>
            <person name="Chen Y.Y."/>
            <person name="Lin Y.F."/>
            <person name="Hsu J.L."/>
            <person name="Li C.Y."/>
            <person name="Wang Z.W."/>
            <person name="Zhao X."/>
            <person name="Zhong W.Y."/>
            <person name="Ma X.K."/>
            <person name="Ma L."/>
            <person name="Huang J."/>
            <person name="Chen G.Z."/>
            <person name="Huang M.Z."/>
            <person name="Huang L."/>
            <person name="Peng D.H."/>
            <person name="Luo Y.B."/>
            <person name="Zou S.Q."/>
            <person name="Chen S.P."/>
            <person name="Lan S."/>
            <person name="Tsai W.C."/>
            <person name="Van de Peer Y."/>
            <person name="Liu Z.J."/>
        </authorList>
    </citation>
    <scope>NUCLEOTIDE SEQUENCE [LARGE SCALE GENOMIC DNA]</scope>
    <source>
        <strain evidence="1">Lor288</strain>
    </source>
</reference>
<dbReference type="Proteomes" id="UP001412067">
    <property type="component" value="Unassembled WGS sequence"/>
</dbReference>
<sequence>MRGSGRDSEVLRRANFPVYSLGSGTPHVVGCLLSRAWWETFFGLLLVLVRRLL</sequence>
<comment type="caution">
    <text evidence="1">The sequence shown here is derived from an EMBL/GenBank/DDBJ whole genome shotgun (WGS) entry which is preliminary data.</text>
</comment>
<evidence type="ECO:0000313" key="1">
    <source>
        <dbReference type="EMBL" id="KAK8935041.1"/>
    </source>
</evidence>
<dbReference type="EMBL" id="JBBWWR010000076">
    <property type="protein sequence ID" value="KAK8935041.1"/>
    <property type="molecule type" value="Genomic_DNA"/>
</dbReference>